<dbReference type="GO" id="GO:0003887">
    <property type="term" value="F:DNA-directed DNA polymerase activity"/>
    <property type="evidence" value="ECO:0007669"/>
    <property type="project" value="TreeGrafter"/>
</dbReference>
<dbReference type="GO" id="GO:0009432">
    <property type="term" value="P:SOS response"/>
    <property type="evidence" value="ECO:0007669"/>
    <property type="project" value="UniProtKB-KW"/>
</dbReference>
<keyword evidence="4" id="KW-0234">DNA repair</keyword>
<keyword evidence="3" id="KW-0741">SOS mutagenesis</keyword>
<dbReference type="InterPro" id="IPR043128">
    <property type="entry name" value="Rev_trsase/Diguanyl_cyclase"/>
</dbReference>
<proteinExistence type="inferred from homology"/>
<dbReference type="Pfam" id="PF11799">
    <property type="entry name" value="IMS_C"/>
    <property type="match status" value="1"/>
</dbReference>
<dbReference type="PROSITE" id="PS50173">
    <property type="entry name" value="UMUC"/>
    <property type="match status" value="1"/>
</dbReference>
<dbReference type="Gene3D" id="3.30.70.270">
    <property type="match status" value="1"/>
</dbReference>
<sequence>MYALVDCNSFFASCEQIFRPDLRHKPVVVLSNNDGCIVARSREAKALQIPELQPYFKVKELLQRHRVAVFSSNYELYGDISRRVVTILREYAPQLEVYSIDESFLLLDGCQYRWYDYGAEIKNTLWRDVRMPVCVGFAQTKTLAKLANHIAKKSQKLNGVCVLERLDEWRSVFKKLPVDKIWGVGGRLARRLAAQGIHSVHDLQSADSKQIRRHFGVTLERTVAELNGERCLSLESQPQRKKQIYATRSFGQRVDSQQGLEQAVSLYASRAAVKLRKQKSLVKTLLVFIQSSRFDADSYYNSAVYQLPFASNDSGQIIAAAKQLVARLYRPGYAYAKAGVGLIELVDEGPAQLNFFDAYQSEKSAKLMQVIDQLNRSAPQVFFASSGINPSWQMQRRLKSPAYTTRLSEIPRVS</sequence>
<keyword evidence="2" id="KW-0227">DNA damage</keyword>
<dbReference type="PANTHER" id="PTHR11076">
    <property type="entry name" value="DNA REPAIR POLYMERASE UMUC / TRANSFERASE FAMILY MEMBER"/>
    <property type="match status" value="1"/>
</dbReference>
<dbReference type="Pfam" id="PF00817">
    <property type="entry name" value="IMS"/>
    <property type="match status" value="1"/>
</dbReference>
<dbReference type="InterPro" id="IPR025188">
    <property type="entry name" value="DUF4113"/>
</dbReference>
<dbReference type="PANTHER" id="PTHR11076:SF34">
    <property type="entry name" value="PROTEIN UMUC"/>
    <property type="match status" value="1"/>
</dbReference>
<feature type="domain" description="UmuC" evidence="6">
    <location>
        <begin position="2"/>
        <end position="185"/>
    </location>
</feature>
<dbReference type="InterPro" id="IPR017961">
    <property type="entry name" value="DNA_pol_Y-fam_little_finger"/>
</dbReference>
<comment type="caution">
    <text evidence="7">The sequence shown here is derived from an EMBL/GenBank/DDBJ whole genome shotgun (WGS) entry which is preliminary data.</text>
</comment>
<comment type="similarity">
    <text evidence="1">Belongs to the DNA polymerase type-Y family.</text>
</comment>
<evidence type="ECO:0000256" key="1">
    <source>
        <dbReference type="ARBA" id="ARBA00010945"/>
    </source>
</evidence>
<dbReference type="InterPro" id="IPR001126">
    <property type="entry name" value="UmuC"/>
</dbReference>
<evidence type="ECO:0000256" key="3">
    <source>
        <dbReference type="ARBA" id="ARBA00023199"/>
    </source>
</evidence>
<dbReference type="GO" id="GO:0003684">
    <property type="term" value="F:damaged DNA binding"/>
    <property type="evidence" value="ECO:0007669"/>
    <property type="project" value="InterPro"/>
</dbReference>
<evidence type="ECO:0000256" key="4">
    <source>
        <dbReference type="ARBA" id="ARBA00023204"/>
    </source>
</evidence>
<dbReference type="AlphaFoldDB" id="A0A4Y8UNI5"/>
<protein>
    <submittedName>
        <fullName evidence="7">Y-family DNA polymerase</fullName>
    </submittedName>
</protein>
<dbReference type="SUPFAM" id="SSF56672">
    <property type="entry name" value="DNA/RNA polymerases"/>
    <property type="match status" value="1"/>
</dbReference>
<evidence type="ECO:0000256" key="5">
    <source>
        <dbReference type="ARBA" id="ARBA00023236"/>
    </source>
</evidence>
<evidence type="ECO:0000259" key="6">
    <source>
        <dbReference type="PROSITE" id="PS50173"/>
    </source>
</evidence>
<dbReference type="Proteomes" id="UP000298133">
    <property type="component" value="Unassembled WGS sequence"/>
</dbReference>
<reference evidence="7 8" key="1">
    <citation type="submission" date="2019-03" db="EMBL/GenBank/DDBJ databases">
        <title>Draft genome of Gammaproteobacteria bacterium LSUCC0057, a member of the SAR92 clade.</title>
        <authorList>
            <person name="Lanclos V.C."/>
            <person name="Doiron C."/>
            <person name="Henson M.W."/>
            <person name="Thrash J.C."/>
        </authorList>
    </citation>
    <scope>NUCLEOTIDE SEQUENCE [LARGE SCALE GENOMIC DNA]</scope>
    <source>
        <strain evidence="7 8">LSUCC0057</strain>
    </source>
</reference>
<dbReference type="Pfam" id="PF13438">
    <property type="entry name" value="DUF4113"/>
    <property type="match status" value="1"/>
</dbReference>
<dbReference type="Gene3D" id="1.10.150.20">
    <property type="entry name" value="5' to 3' exonuclease, C-terminal subdomain"/>
    <property type="match status" value="1"/>
</dbReference>
<evidence type="ECO:0000313" key="8">
    <source>
        <dbReference type="Proteomes" id="UP000298133"/>
    </source>
</evidence>
<evidence type="ECO:0000256" key="2">
    <source>
        <dbReference type="ARBA" id="ARBA00022763"/>
    </source>
</evidence>
<dbReference type="CDD" id="cd01700">
    <property type="entry name" value="PolY_Pol_V_umuC"/>
    <property type="match status" value="1"/>
</dbReference>
<organism evidence="7 8">
    <name type="scientific">Gammaproteobacteria bacterium LSUCC0057</name>
    <dbReference type="NCBI Taxonomy" id="2559237"/>
    <lineage>
        <taxon>Bacteria</taxon>
        <taxon>Pseudomonadati</taxon>
        <taxon>Pseudomonadota</taxon>
        <taxon>Gammaproteobacteria</taxon>
        <taxon>Cellvibrionales</taxon>
        <taxon>Porticoccaceae</taxon>
        <taxon>SAR92 clade</taxon>
    </lineage>
</organism>
<dbReference type="OrthoDB" id="9808813at2"/>
<keyword evidence="8" id="KW-1185">Reference proteome</keyword>
<dbReference type="InterPro" id="IPR043502">
    <property type="entry name" value="DNA/RNA_pol_sf"/>
</dbReference>
<dbReference type="InterPro" id="IPR050116">
    <property type="entry name" value="DNA_polymerase-Y"/>
</dbReference>
<dbReference type="GO" id="GO:0042276">
    <property type="term" value="P:error-prone translesion synthesis"/>
    <property type="evidence" value="ECO:0007669"/>
    <property type="project" value="TreeGrafter"/>
</dbReference>
<dbReference type="Gene3D" id="3.40.1170.60">
    <property type="match status" value="1"/>
</dbReference>
<keyword evidence="5" id="KW-0742">SOS response</keyword>
<evidence type="ECO:0000313" key="7">
    <source>
        <dbReference type="EMBL" id="TFH68853.1"/>
    </source>
</evidence>
<dbReference type="NCBIfam" id="NF002955">
    <property type="entry name" value="PRK03609.1"/>
    <property type="match status" value="1"/>
</dbReference>
<dbReference type="GO" id="GO:0005829">
    <property type="term" value="C:cytosol"/>
    <property type="evidence" value="ECO:0007669"/>
    <property type="project" value="TreeGrafter"/>
</dbReference>
<gene>
    <name evidence="7" type="ORF">E3W66_02560</name>
</gene>
<dbReference type="GO" id="GO:0006281">
    <property type="term" value="P:DNA repair"/>
    <property type="evidence" value="ECO:0007669"/>
    <property type="project" value="UniProtKB-KW"/>
</dbReference>
<accession>A0A4Y8UNI5</accession>
<dbReference type="EMBL" id="SPIA01000001">
    <property type="protein sequence ID" value="TFH68853.1"/>
    <property type="molecule type" value="Genomic_DNA"/>
</dbReference>
<name>A0A4Y8UNI5_9GAMM</name>